<reference evidence="2" key="1">
    <citation type="journal article" date="2017" name="Nature">
        <title>The genome of Chenopodium quinoa.</title>
        <authorList>
            <person name="Jarvis D.E."/>
            <person name="Ho Y.S."/>
            <person name="Lightfoot D.J."/>
            <person name="Schmoeckel S.M."/>
            <person name="Li B."/>
            <person name="Borm T.J.A."/>
            <person name="Ohyanagi H."/>
            <person name="Mineta K."/>
            <person name="Michell C.T."/>
            <person name="Saber N."/>
            <person name="Kharbatia N.M."/>
            <person name="Rupper R.R."/>
            <person name="Sharp A.R."/>
            <person name="Dally N."/>
            <person name="Boughton B.A."/>
            <person name="Woo Y.H."/>
            <person name="Gao G."/>
            <person name="Schijlen E.G.W.M."/>
            <person name="Guo X."/>
            <person name="Momin A.A."/>
            <person name="Negrao S."/>
            <person name="Al-Babili S."/>
            <person name="Gehring C."/>
            <person name="Roessner U."/>
            <person name="Jung C."/>
            <person name="Murphy K."/>
            <person name="Arold S.T."/>
            <person name="Gojobori T."/>
            <person name="van der Linden C.G."/>
            <person name="van Loo E.N."/>
            <person name="Jellen E.N."/>
            <person name="Maughan P.J."/>
            <person name="Tester M."/>
        </authorList>
    </citation>
    <scope>NUCLEOTIDE SEQUENCE [LARGE SCALE GENOMIC DNA]</scope>
    <source>
        <strain evidence="2">cv. PI 614886</strain>
    </source>
</reference>
<organism evidence="2 3">
    <name type="scientific">Chenopodium quinoa</name>
    <name type="common">Quinoa</name>
    <dbReference type="NCBI Taxonomy" id="63459"/>
    <lineage>
        <taxon>Eukaryota</taxon>
        <taxon>Viridiplantae</taxon>
        <taxon>Streptophyta</taxon>
        <taxon>Embryophyta</taxon>
        <taxon>Tracheophyta</taxon>
        <taxon>Spermatophyta</taxon>
        <taxon>Magnoliopsida</taxon>
        <taxon>eudicotyledons</taxon>
        <taxon>Gunneridae</taxon>
        <taxon>Pentapetalae</taxon>
        <taxon>Caryophyllales</taxon>
        <taxon>Chenopodiaceae</taxon>
        <taxon>Chenopodioideae</taxon>
        <taxon>Atripliceae</taxon>
        <taxon>Chenopodium</taxon>
    </lineage>
</organism>
<dbReference type="AlphaFoldDB" id="A0A803LHR6"/>
<evidence type="ECO:0000256" key="1">
    <source>
        <dbReference type="SAM" id="MobiDB-lite"/>
    </source>
</evidence>
<keyword evidence="3" id="KW-1185">Reference proteome</keyword>
<feature type="region of interest" description="Disordered" evidence="1">
    <location>
        <begin position="1"/>
        <end position="30"/>
    </location>
</feature>
<protein>
    <submittedName>
        <fullName evidence="2">Uncharacterized protein</fullName>
    </submittedName>
</protein>
<feature type="compositionally biased region" description="Pro residues" evidence="1">
    <location>
        <begin position="1"/>
        <end position="29"/>
    </location>
</feature>
<reference evidence="2" key="2">
    <citation type="submission" date="2021-03" db="UniProtKB">
        <authorList>
            <consortium name="EnsemblPlants"/>
        </authorList>
    </citation>
    <scope>IDENTIFICATION</scope>
</reference>
<dbReference type="Proteomes" id="UP000596660">
    <property type="component" value="Unplaced"/>
</dbReference>
<proteinExistence type="predicted"/>
<sequence>MAAPPPPPPQLPQPRNYPPPTVNPLPAPDPSTEILRQYVDCLIRNTNLEAAVLENPKNYGLLSQLHKLNEERQRLAQKLVSYPIVTVTNYSEFSVFLEDVELPMDTKIWVHEITSPRSVACIHDRHEESRRGRRILFASELTAEEIAGDRDQLFNSKNPNYSSDSS</sequence>
<dbReference type="SMR" id="A0A803LHR6"/>
<accession>A0A803LHR6</accession>
<evidence type="ECO:0000313" key="3">
    <source>
        <dbReference type="Proteomes" id="UP000596660"/>
    </source>
</evidence>
<dbReference type="EnsemblPlants" id="AUR62013513-RA">
    <property type="protein sequence ID" value="AUR62013513-RA:cds"/>
    <property type="gene ID" value="AUR62013513"/>
</dbReference>
<name>A0A803LHR6_CHEQI</name>
<dbReference type="Gramene" id="AUR62013513-RA">
    <property type="protein sequence ID" value="AUR62013513-RA:cds"/>
    <property type="gene ID" value="AUR62013513"/>
</dbReference>
<evidence type="ECO:0000313" key="2">
    <source>
        <dbReference type="EnsemblPlants" id="AUR62013513-RA:cds"/>
    </source>
</evidence>